<dbReference type="InterPro" id="IPR001254">
    <property type="entry name" value="Trypsin_dom"/>
</dbReference>
<accession>A0A8S0ZGV3</accession>
<proteinExistence type="inferred from homology"/>
<dbReference type="Pfam" id="PF00089">
    <property type="entry name" value="Trypsin"/>
    <property type="match status" value="1"/>
</dbReference>
<dbReference type="EMBL" id="CADEBD010000288">
    <property type="protein sequence ID" value="CAB3230494.1"/>
    <property type="molecule type" value="Genomic_DNA"/>
</dbReference>
<evidence type="ECO:0000313" key="4">
    <source>
        <dbReference type="EMBL" id="CAB3230494.1"/>
    </source>
</evidence>
<gene>
    <name evidence="4" type="ORF">APLA_LOCUS4620</name>
</gene>
<dbReference type="InterPro" id="IPR051487">
    <property type="entry name" value="Ser/Thr_Proteases_Immune/Dev"/>
</dbReference>
<feature type="domain" description="Peptidase S1" evidence="3">
    <location>
        <begin position="1"/>
        <end position="128"/>
    </location>
</feature>
<keyword evidence="1" id="KW-1015">Disulfide bond</keyword>
<sequence>MKNEIKFNSAVSRVALMKNPPYTEKALLAGWGYIDEVKSISGKKLKAVDQLVWQTADCNKILKAKHEGLLCVSSLDKQEHASKGDSGSALIVRNYIQIGLVSFKTVQRPIVYYSDTGYYYDWIKQAANFIFCGHPEGRFFF</sequence>
<dbReference type="AlphaFoldDB" id="A0A8S0ZGV3"/>
<protein>
    <recommendedName>
        <fullName evidence="3">Peptidase S1 domain-containing protein</fullName>
    </recommendedName>
</protein>
<dbReference type="GO" id="GO:0006508">
    <property type="term" value="P:proteolysis"/>
    <property type="evidence" value="ECO:0007669"/>
    <property type="project" value="InterPro"/>
</dbReference>
<name>A0A8S0ZGV3_ARCPL</name>
<comment type="caution">
    <text evidence="4">The sequence shown here is derived from an EMBL/GenBank/DDBJ whole genome shotgun (WGS) entry which is preliminary data.</text>
</comment>
<comment type="similarity">
    <text evidence="2">Belongs to the peptidase S1 family. CLIP subfamily.</text>
</comment>
<dbReference type="InterPro" id="IPR009003">
    <property type="entry name" value="Peptidase_S1_PA"/>
</dbReference>
<dbReference type="SUPFAM" id="SSF50494">
    <property type="entry name" value="Trypsin-like serine proteases"/>
    <property type="match status" value="1"/>
</dbReference>
<dbReference type="PANTHER" id="PTHR24256">
    <property type="entry name" value="TRYPTASE-RELATED"/>
    <property type="match status" value="1"/>
</dbReference>
<evidence type="ECO:0000256" key="1">
    <source>
        <dbReference type="ARBA" id="ARBA00023157"/>
    </source>
</evidence>
<dbReference type="PROSITE" id="PS50240">
    <property type="entry name" value="TRYPSIN_DOM"/>
    <property type="match status" value="1"/>
</dbReference>
<dbReference type="Gene3D" id="2.40.10.10">
    <property type="entry name" value="Trypsin-like serine proteases"/>
    <property type="match status" value="1"/>
</dbReference>
<dbReference type="GO" id="GO:0004252">
    <property type="term" value="F:serine-type endopeptidase activity"/>
    <property type="evidence" value="ECO:0007669"/>
    <property type="project" value="InterPro"/>
</dbReference>
<evidence type="ECO:0000259" key="3">
    <source>
        <dbReference type="PROSITE" id="PS50240"/>
    </source>
</evidence>
<organism evidence="4 5">
    <name type="scientific">Arctia plantaginis</name>
    <name type="common">Wood tiger moth</name>
    <name type="synonym">Phalaena plantaginis</name>
    <dbReference type="NCBI Taxonomy" id="874455"/>
    <lineage>
        <taxon>Eukaryota</taxon>
        <taxon>Metazoa</taxon>
        <taxon>Ecdysozoa</taxon>
        <taxon>Arthropoda</taxon>
        <taxon>Hexapoda</taxon>
        <taxon>Insecta</taxon>
        <taxon>Pterygota</taxon>
        <taxon>Neoptera</taxon>
        <taxon>Endopterygota</taxon>
        <taxon>Lepidoptera</taxon>
        <taxon>Glossata</taxon>
        <taxon>Ditrysia</taxon>
        <taxon>Noctuoidea</taxon>
        <taxon>Erebidae</taxon>
        <taxon>Arctiinae</taxon>
        <taxon>Arctia</taxon>
    </lineage>
</organism>
<reference evidence="4 5" key="1">
    <citation type="submission" date="2020-04" db="EMBL/GenBank/DDBJ databases">
        <authorList>
            <person name="Wallbank WR R."/>
            <person name="Pardo Diaz C."/>
            <person name="Kozak K."/>
            <person name="Martin S."/>
            <person name="Jiggins C."/>
            <person name="Moest M."/>
            <person name="Warren A I."/>
            <person name="Byers J.R.P. K."/>
            <person name="Montejo-Kovacevich G."/>
            <person name="Yen C E."/>
        </authorList>
    </citation>
    <scope>NUCLEOTIDE SEQUENCE [LARGE SCALE GENOMIC DNA]</scope>
</reference>
<evidence type="ECO:0000313" key="5">
    <source>
        <dbReference type="Proteomes" id="UP000494256"/>
    </source>
</evidence>
<dbReference type="Proteomes" id="UP000494256">
    <property type="component" value="Unassembled WGS sequence"/>
</dbReference>
<dbReference type="InterPro" id="IPR043504">
    <property type="entry name" value="Peptidase_S1_PA_chymotrypsin"/>
</dbReference>
<dbReference type="OrthoDB" id="2344588at2759"/>
<evidence type="ECO:0000256" key="2">
    <source>
        <dbReference type="ARBA" id="ARBA00024195"/>
    </source>
</evidence>